<sequence length="165" mass="18750">MFTKIDDFLKEWETDTAVTERVLDALTDESLGQPVTDKHRTLGGIAWHLVQSYNYMTGLGLEYDEPLAGDEIPASAAVIASEYRRMKEVFRRALTGQWTDETLRRTVSMMGEEWANGASLRFTLNHEIHHRGQMSVLMRQAGLRVPAIAGQTRDDWIDMGRDPLP</sequence>
<dbReference type="RefSeq" id="WP_185128640.1">
    <property type="nucleotide sequence ID" value="NZ_JACJVO010000009.1"/>
</dbReference>
<keyword evidence="2 3" id="KW-0479">Metal-binding</keyword>
<comment type="caution">
    <text evidence="4">The sequence shown here is derived from an EMBL/GenBank/DDBJ whole genome shotgun (WGS) entry which is preliminary data.</text>
</comment>
<proteinExistence type="inferred from homology"/>
<reference evidence="4 5" key="1">
    <citation type="submission" date="2020-08" db="EMBL/GenBank/DDBJ databases">
        <title>Cohnella phylogeny.</title>
        <authorList>
            <person name="Dunlap C."/>
        </authorList>
    </citation>
    <scope>NUCLEOTIDE SEQUENCE [LARGE SCALE GENOMIC DNA]</scope>
    <source>
        <strain evidence="4 5">CBP 2801</strain>
    </source>
</reference>
<dbReference type="Gene3D" id="1.20.120.450">
    <property type="entry name" value="dinb family like domain"/>
    <property type="match status" value="1"/>
</dbReference>
<dbReference type="Proteomes" id="UP000564644">
    <property type="component" value="Unassembled WGS sequence"/>
</dbReference>
<comment type="similarity">
    <text evidence="1">Belongs to the DinB family.</text>
</comment>
<feature type="binding site" evidence="3">
    <location>
        <position position="130"/>
    </location>
    <ligand>
        <name>a divalent metal cation</name>
        <dbReference type="ChEBI" id="CHEBI:60240"/>
    </ligand>
</feature>
<accession>A0A7X0VUI2</accession>
<dbReference type="AlphaFoldDB" id="A0A7X0VUI2"/>
<feature type="binding site" evidence="3">
    <location>
        <position position="126"/>
    </location>
    <ligand>
        <name>a divalent metal cation</name>
        <dbReference type="ChEBI" id="CHEBI:60240"/>
    </ligand>
</feature>
<dbReference type="Pfam" id="PF05163">
    <property type="entry name" value="DinB"/>
    <property type="match status" value="1"/>
</dbReference>
<keyword evidence="5" id="KW-1185">Reference proteome</keyword>
<dbReference type="EMBL" id="JACJVO010000009">
    <property type="protein sequence ID" value="MBB6730986.1"/>
    <property type="molecule type" value="Genomic_DNA"/>
</dbReference>
<protein>
    <submittedName>
        <fullName evidence="4">DinB family protein</fullName>
    </submittedName>
</protein>
<dbReference type="SUPFAM" id="SSF109854">
    <property type="entry name" value="DinB/YfiT-like putative metalloenzymes"/>
    <property type="match status" value="1"/>
</dbReference>
<name>A0A7X0VUI2_9BACL</name>
<feature type="binding site" evidence="3">
    <location>
        <position position="48"/>
    </location>
    <ligand>
        <name>a divalent metal cation</name>
        <dbReference type="ChEBI" id="CHEBI:60240"/>
    </ligand>
</feature>
<organism evidence="4 5">
    <name type="scientific">Cohnella zeiphila</name>
    <dbReference type="NCBI Taxonomy" id="2761120"/>
    <lineage>
        <taxon>Bacteria</taxon>
        <taxon>Bacillati</taxon>
        <taxon>Bacillota</taxon>
        <taxon>Bacilli</taxon>
        <taxon>Bacillales</taxon>
        <taxon>Paenibacillaceae</taxon>
        <taxon>Cohnella</taxon>
    </lineage>
</organism>
<evidence type="ECO:0000256" key="1">
    <source>
        <dbReference type="ARBA" id="ARBA00008635"/>
    </source>
</evidence>
<dbReference type="InterPro" id="IPR007837">
    <property type="entry name" value="DinB"/>
</dbReference>
<evidence type="ECO:0000256" key="3">
    <source>
        <dbReference type="PIRSR" id="PIRSR607837-1"/>
    </source>
</evidence>
<dbReference type="GO" id="GO:0046872">
    <property type="term" value="F:metal ion binding"/>
    <property type="evidence" value="ECO:0007669"/>
    <property type="project" value="UniProtKB-KW"/>
</dbReference>
<evidence type="ECO:0000313" key="5">
    <source>
        <dbReference type="Proteomes" id="UP000564644"/>
    </source>
</evidence>
<evidence type="ECO:0000313" key="4">
    <source>
        <dbReference type="EMBL" id="MBB6730986.1"/>
    </source>
</evidence>
<dbReference type="InterPro" id="IPR034660">
    <property type="entry name" value="DinB/YfiT-like"/>
</dbReference>
<gene>
    <name evidence="4" type="ORF">H7C18_08730</name>
</gene>
<evidence type="ECO:0000256" key="2">
    <source>
        <dbReference type="ARBA" id="ARBA00022723"/>
    </source>
</evidence>